<dbReference type="PANTHER" id="PTHR22255:SF9">
    <property type="entry name" value="LP06548P"/>
    <property type="match status" value="1"/>
</dbReference>
<feature type="domain" description="DUF7042" evidence="3">
    <location>
        <begin position="129"/>
        <end position="284"/>
    </location>
</feature>
<protein>
    <submittedName>
        <fullName evidence="6">Uncharacterized protein</fullName>
    </submittedName>
</protein>
<dbReference type="GO" id="GO:0061909">
    <property type="term" value="P:autophagosome-lysosome fusion"/>
    <property type="evidence" value="ECO:0007669"/>
    <property type="project" value="TreeGrafter"/>
</dbReference>
<evidence type="ECO:0000256" key="1">
    <source>
        <dbReference type="SAM" id="MobiDB-lite"/>
    </source>
</evidence>
<dbReference type="EMBL" id="WJBH02000010">
    <property type="protein sequence ID" value="KAI9551902.1"/>
    <property type="molecule type" value="Genomic_DNA"/>
</dbReference>
<sequence>MMAASSSSAALLLLTVYLNAVSSQGSSCQLPDAWRGTWFQSGLNTVRINETTIDFKGKCLESDGEYYLFEEKLEKEEKCYRCLFIAQKHPNVLQYKESYCEGRDTLENLCSMIPGDAQQYSLFRRDATPVECPFRGSYTFTYSRGHGECRSPVSRLDSCTESWRTFFRYQACPDVQGTESSEEQLECLAQWKDGSLRYLMGRLQHQGATSDEDRYRCFVYEKIQAPSSSQSSSSSLTLPAGSGPASGSTERHRPVTILLAQSGDATCSGLTSPTEGSRTLKLTKAEADGRKCHYPSWFLAHNRWQTLDGRWAYTLHKNSTMRIINNTTTAHVTATIIGGPSFGAASASVDSRMEQKAVCQSVLELNDGAVRVVAHLSQGCQSGYVCMVFHRRDGHVVEFQAGEAAPAPDEACSAYYFNPVVGHLTTLIAASHHSVTCPLDGKFNVMRSISHASSRLPCSSDSLANDVTSALATPHLFLTGQRTSAVAVGCSATDTLDLYHECSRETSSGYLCRSTWNDDQDERIKYVIVTPLHATANRHGVDGPPRRFCLTLTTHAAKGTTLPPSDNQHPQDLVSSGGAANGEPLEWIASSETCVRTYAKDRLATHGKQSTHLSHNAHNLHITTVDGEGSSAGASVFNVTSAGQCTGVEAAILDQRKLFPSSSSSSSTSAAAAPAKMDGLHLLLMVVTVARLVGR</sequence>
<evidence type="ECO:0000313" key="6">
    <source>
        <dbReference type="EMBL" id="KAI9551902.1"/>
    </source>
</evidence>
<feature type="compositionally biased region" description="Low complexity" evidence="1">
    <location>
        <begin position="228"/>
        <end position="243"/>
    </location>
</feature>
<dbReference type="InterPro" id="IPR055472">
    <property type="entry name" value="DUF7044"/>
</dbReference>
<keyword evidence="2" id="KW-0732">Signal</keyword>
<organism evidence="6 7">
    <name type="scientific">Daphnia sinensis</name>
    <dbReference type="NCBI Taxonomy" id="1820382"/>
    <lineage>
        <taxon>Eukaryota</taxon>
        <taxon>Metazoa</taxon>
        <taxon>Ecdysozoa</taxon>
        <taxon>Arthropoda</taxon>
        <taxon>Crustacea</taxon>
        <taxon>Branchiopoda</taxon>
        <taxon>Diplostraca</taxon>
        <taxon>Cladocera</taxon>
        <taxon>Anomopoda</taxon>
        <taxon>Daphniidae</taxon>
        <taxon>Daphnia</taxon>
        <taxon>Daphnia similis group</taxon>
    </lineage>
</organism>
<reference evidence="6 7" key="1">
    <citation type="submission" date="2022-05" db="EMBL/GenBank/DDBJ databases">
        <title>A multi-omics perspective on studying reproductive biology in Daphnia sinensis.</title>
        <authorList>
            <person name="Jia J."/>
        </authorList>
    </citation>
    <scope>NUCLEOTIDE SEQUENCE [LARGE SCALE GENOMIC DNA]</scope>
    <source>
        <strain evidence="6 7">WSL</strain>
    </source>
</reference>
<comment type="caution">
    <text evidence="6">The sequence shown here is derived from an EMBL/GenBank/DDBJ whole genome shotgun (WGS) entry which is preliminary data.</text>
</comment>
<evidence type="ECO:0000256" key="2">
    <source>
        <dbReference type="SAM" id="SignalP"/>
    </source>
</evidence>
<feature type="domain" description="DUF7043" evidence="4">
    <location>
        <begin position="290"/>
        <end position="419"/>
    </location>
</feature>
<evidence type="ECO:0000259" key="5">
    <source>
        <dbReference type="Pfam" id="PF23071"/>
    </source>
</evidence>
<evidence type="ECO:0000313" key="7">
    <source>
        <dbReference type="Proteomes" id="UP000820818"/>
    </source>
</evidence>
<keyword evidence="7" id="KW-1185">Reference proteome</keyword>
<feature type="chain" id="PRO_5042141464" evidence="2">
    <location>
        <begin position="24"/>
        <end position="695"/>
    </location>
</feature>
<name>A0AAD5KI54_9CRUS</name>
<proteinExistence type="predicted"/>
<accession>A0AAD5KI54</accession>
<evidence type="ECO:0000259" key="4">
    <source>
        <dbReference type="Pfam" id="PF23070"/>
    </source>
</evidence>
<dbReference type="InterPro" id="IPR055471">
    <property type="entry name" value="DUF7043"/>
</dbReference>
<dbReference type="InterPro" id="IPR055470">
    <property type="entry name" value="DUF7042"/>
</dbReference>
<feature type="region of interest" description="Disordered" evidence="1">
    <location>
        <begin position="228"/>
        <end position="251"/>
    </location>
</feature>
<dbReference type="Proteomes" id="UP000820818">
    <property type="component" value="Linkage Group LG10"/>
</dbReference>
<dbReference type="Pfam" id="PF23069">
    <property type="entry name" value="DUF7042"/>
    <property type="match status" value="1"/>
</dbReference>
<dbReference type="Pfam" id="PF23070">
    <property type="entry name" value="DUF7043"/>
    <property type="match status" value="1"/>
</dbReference>
<feature type="domain" description="DUF7044" evidence="5">
    <location>
        <begin position="27"/>
        <end position="111"/>
    </location>
</feature>
<evidence type="ECO:0000259" key="3">
    <source>
        <dbReference type="Pfam" id="PF23069"/>
    </source>
</evidence>
<gene>
    <name evidence="6" type="ORF">GHT06_022237</name>
</gene>
<dbReference type="Pfam" id="PF23071">
    <property type="entry name" value="DUF7044"/>
    <property type="match status" value="1"/>
</dbReference>
<dbReference type="PANTHER" id="PTHR22255">
    <property type="entry name" value="LP06548P"/>
    <property type="match status" value="1"/>
</dbReference>
<feature type="signal peptide" evidence="2">
    <location>
        <begin position="1"/>
        <end position="23"/>
    </location>
</feature>
<dbReference type="AlphaFoldDB" id="A0AAD5KI54"/>